<keyword evidence="3" id="KW-1185">Reference proteome</keyword>
<proteinExistence type="predicted"/>
<feature type="region of interest" description="Disordered" evidence="1">
    <location>
        <begin position="24"/>
        <end position="44"/>
    </location>
</feature>
<reference evidence="2 3" key="1">
    <citation type="submission" date="2019-09" db="EMBL/GenBank/DDBJ databases">
        <title>A chromosome-level genome assembly of the Chinese tupelo Nyssa sinensis.</title>
        <authorList>
            <person name="Yang X."/>
            <person name="Kang M."/>
            <person name="Yang Y."/>
            <person name="Xiong H."/>
            <person name="Wang M."/>
            <person name="Zhang Z."/>
            <person name="Wang Z."/>
            <person name="Wu H."/>
            <person name="Ma T."/>
            <person name="Liu J."/>
            <person name="Xi Z."/>
        </authorList>
    </citation>
    <scope>NUCLEOTIDE SEQUENCE [LARGE SCALE GENOMIC DNA]</scope>
    <source>
        <strain evidence="2">J267</strain>
        <tissue evidence="2">Leaf</tissue>
    </source>
</reference>
<sequence length="112" mass="12005">MGCSMVGTTRIGCLRLEEDDNGVSMGQQTSIITGNQHSNPTTSITRSNLEGYEAQIWEEIKTAAKGDAYMDRIGKLVATKPGLPYTKRNGLILYKNQGDGASQVPNSGPVTV</sequence>
<dbReference type="Proteomes" id="UP000325577">
    <property type="component" value="Linkage Group LG6"/>
</dbReference>
<organism evidence="2 3">
    <name type="scientific">Nyssa sinensis</name>
    <dbReference type="NCBI Taxonomy" id="561372"/>
    <lineage>
        <taxon>Eukaryota</taxon>
        <taxon>Viridiplantae</taxon>
        <taxon>Streptophyta</taxon>
        <taxon>Embryophyta</taxon>
        <taxon>Tracheophyta</taxon>
        <taxon>Spermatophyta</taxon>
        <taxon>Magnoliopsida</taxon>
        <taxon>eudicotyledons</taxon>
        <taxon>Gunneridae</taxon>
        <taxon>Pentapetalae</taxon>
        <taxon>asterids</taxon>
        <taxon>Cornales</taxon>
        <taxon>Nyssaceae</taxon>
        <taxon>Nyssa</taxon>
    </lineage>
</organism>
<accession>A0A5J4ZR01</accession>
<name>A0A5J4ZR01_9ASTE</name>
<evidence type="ECO:0000313" key="2">
    <source>
        <dbReference type="EMBL" id="KAA8519587.1"/>
    </source>
</evidence>
<dbReference type="AlphaFoldDB" id="A0A5J4ZR01"/>
<dbReference type="EMBL" id="CM018049">
    <property type="protein sequence ID" value="KAA8519587.1"/>
    <property type="molecule type" value="Genomic_DNA"/>
</dbReference>
<evidence type="ECO:0000256" key="1">
    <source>
        <dbReference type="SAM" id="MobiDB-lite"/>
    </source>
</evidence>
<protein>
    <submittedName>
        <fullName evidence="2">Uncharacterized protein</fullName>
    </submittedName>
</protein>
<evidence type="ECO:0000313" key="3">
    <source>
        <dbReference type="Proteomes" id="UP000325577"/>
    </source>
</evidence>
<gene>
    <name evidence="2" type="ORF">F0562_013789</name>
</gene>